<sequence>MPRMLRATRPYPSAGSSSSPSEPLLNLFSQPLSRCLLLPFSSLPSEEGILHFYATSSPPKDPSSLASSESLLSPAFGLAIFKVLKPCLHLTHSNEGLRRRSQTHRNFLVPLVGTGSSCFQACMNIISDRTSIIALAYALLPAVEGLLLDMGLVRCSYTDIDECNVHDDNDKRKGYG</sequence>
<organism evidence="2 3">
    <name type="scientific">Dendrothele bispora (strain CBS 962.96)</name>
    <dbReference type="NCBI Taxonomy" id="1314807"/>
    <lineage>
        <taxon>Eukaryota</taxon>
        <taxon>Fungi</taxon>
        <taxon>Dikarya</taxon>
        <taxon>Basidiomycota</taxon>
        <taxon>Agaricomycotina</taxon>
        <taxon>Agaricomycetes</taxon>
        <taxon>Agaricomycetidae</taxon>
        <taxon>Agaricales</taxon>
        <taxon>Agaricales incertae sedis</taxon>
        <taxon>Dendrothele</taxon>
    </lineage>
</organism>
<keyword evidence="3" id="KW-1185">Reference proteome</keyword>
<reference evidence="2 3" key="1">
    <citation type="journal article" date="2019" name="Nat. Ecol. Evol.">
        <title>Megaphylogeny resolves global patterns of mushroom evolution.</title>
        <authorList>
            <person name="Varga T."/>
            <person name="Krizsan K."/>
            <person name="Foldi C."/>
            <person name="Dima B."/>
            <person name="Sanchez-Garcia M."/>
            <person name="Sanchez-Ramirez S."/>
            <person name="Szollosi G.J."/>
            <person name="Szarkandi J.G."/>
            <person name="Papp V."/>
            <person name="Albert L."/>
            <person name="Andreopoulos W."/>
            <person name="Angelini C."/>
            <person name="Antonin V."/>
            <person name="Barry K.W."/>
            <person name="Bougher N.L."/>
            <person name="Buchanan P."/>
            <person name="Buyck B."/>
            <person name="Bense V."/>
            <person name="Catcheside P."/>
            <person name="Chovatia M."/>
            <person name="Cooper J."/>
            <person name="Damon W."/>
            <person name="Desjardin D."/>
            <person name="Finy P."/>
            <person name="Geml J."/>
            <person name="Haridas S."/>
            <person name="Hughes K."/>
            <person name="Justo A."/>
            <person name="Karasinski D."/>
            <person name="Kautmanova I."/>
            <person name="Kiss B."/>
            <person name="Kocsube S."/>
            <person name="Kotiranta H."/>
            <person name="LaButti K.M."/>
            <person name="Lechner B.E."/>
            <person name="Liimatainen K."/>
            <person name="Lipzen A."/>
            <person name="Lukacs Z."/>
            <person name="Mihaltcheva S."/>
            <person name="Morgado L.N."/>
            <person name="Niskanen T."/>
            <person name="Noordeloos M.E."/>
            <person name="Ohm R.A."/>
            <person name="Ortiz-Santana B."/>
            <person name="Ovrebo C."/>
            <person name="Racz N."/>
            <person name="Riley R."/>
            <person name="Savchenko A."/>
            <person name="Shiryaev A."/>
            <person name="Soop K."/>
            <person name="Spirin V."/>
            <person name="Szebenyi C."/>
            <person name="Tomsovsky M."/>
            <person name="Tulloss R.E."/>
            <person name="Uehling J."/>
            <person name="Grigoriev I.V."/>
            <person name="Vagvolgyi C."/>
            <person name="Papp T."/>
            <person name="Martin F.M."/>
            <person name="Miettinen O."/>
            <person name="Hibbett D.S."/>
            <person name="Nagy L.G."/>
        </authorList>
    </citation>
    <scope>NUCLEOTIDE SEQUENCE [LARGE SCALE GENOMIC DNA]</scope>
    <source>
        <strain evidence="2 3">CBS 962.96</strain>
    </source>
</reference>
<feature type="region of interest" description="Disordered" evidence="1">
    <location>
        <begin position="1"/>
        <end position="22"/>
    </location>
</feature>
<gene>
    <name evidence="2" type="ORF">K435DRAFT_362897</name>
</gene>
<evidence type="ECO:0000256" key="1">
    <source>
        <dbReference type="SAM" id="MobiDB-lite"/>
    </source>
</evidence>
<proteinExistence type="predicted"/>
<accession>A0A4S8LD42</accession>
<dbReference type="EMBL" id="ML179488">
    <property type="protein sequence ID" value="THU86640.1"/>
    <property type="molecule type" value="Genomic_DNA"/>
</dbReference>
<name>A0A4S8LD42_DENBC</name>
<dbReference type="AlphaFoldDB" id="A0A4S8LD42"/>
<dbReference type="Proteomes" id="UP000297245">
    <property type="component" value="Unassembled WGS sequence"/>
</dbReference>
<evidence type="ECO:0000313" key="2">
    <source>
        <dbReference type="EMBL" id="THU86640.1"/>
    </source>
</evidence>
<protein>
    <submittedName>
        <fullName evidence="2">Uncharacterized protein</fullName>
    </submittedName>
</protein>
<evidence type="ECO:0000313" key="3">
    <source>
        <dbReference type="Proteomes" id="UP000297245"/>
    </source>
</evidence>
<feature type="compositionally biased region" description="Low complexity" evidence="1">
    <location>
        <begin position="10"/>
        <end position="22"/>
    </location>
</feature>